<dbReference type="PANTHER" id="PTHR30620:SF16">
    <property type="entry name" value="LYSOSOMAL BETA GLUCOSIDASE"/>
    <property type="match status" value="1"/>
</dbReference>
<feature type="domain" description="Glycoside hydrolase family 3 N-terminal" evidence="8">
    <location>
        <begin position="42"/>
        <end position="395"/>
    </location>
</feature>
<evidence type="ECO:0000256" key="5">
    <source>
        <dbReference type="ARBA" id="ARBA00022801"/>
    </source>
</evidence>
<sequence>MKKLSQVFIVLVIFQSLISVSLCEDIYTKHYQKAQQIVSKMTLEQKLGQMTQPDLSSLSSNNVTNFQKIKELGLGSVLVGGNGAPTDDGNLQTGNLNYHLATRENWKKLGDRLMEETVIEITLDEQKQEVAKIQLLLGTDAVHGNQHVIGEVLFPHNIGLAATYNPEHFYLQGQITANNTLASGWNYLFAPTVAVSHNAQWGRYYETLGQNHDMIKKYAKEFVNGAQQVDQDGVIRGAMTSTKHFLGDGATYEGRDEGNDKIYNFTAFLEHNIQGYRGGIEAQTGTIMCSYSAINSIPMAINADLLQNVLKEKEGFTGFIISDYNERSKVASQGQPTSNIKMTEQESTCLIINAGMDMMMMGGGAEDYIKDLKKCVESGEVAMDRIDDAVKRILAVKMAMGIVQIVNNTSIQIQKLEQQQPVDPQFVAQSALQAAKESLVLLKNENDLLPINLAQIEYVILIGERDIQERENYQVVDEYVVQDTNNIGAQNGGWSVRWQGYEGNEFWSGDYKNQSSAFSIFDSLVNRLGKDRILKPNYSDIRNYTSIRYERQAFIEKLKSLNLTSQNTLIIGALTESPYAEYMGEINNSYCQGHKLPPVEGCLYINGYANPYMPYLQKSTLEISYDNFSNQVLSSVSSDIPLITVLITGRPMIINDEISRSTSFISAWLPGTTGGEAIVQAIFGEYLFGQNGYSNRLPIDWVQKMEDLQQFPIYNQNGDIPKIQNPLFQIGFGLYTQNSKIEKNIQ</sequence>
<feature type="domain" description="Glycoside hydrolase family 3 C-terminal" evidence="9">
    <location>
        <begin position="439"/>
        <end position="734"/>
    </location>
</feature>
<accession>I7MIP4</accession>
<dbReference type="GO" id="GO:0008422">
    <property type="term" value="F:beta-glucosidase activity"/>
    <property type="evidence" value="ECO:0007669"/>
    <property type="project" value="UniProtKB-EC"/>
</dbReference>
<dbReference type="Proteomes" id="UP000009168">
    <property type="component" value="Unassembled WGS sequence"/>
</dbReference>
<evidence type="ECO:0000256" key="6">
    <source>
        <dbReference type="ARBA" id="ARBA00023295"/>
    </source>
</evidence>
<dbReference type="InterPro" id="IPR001764">
    <property type="entry name" value="Glyco_hydro_3_N"/>
</dbReference>
<reference evidence="11" key="1">
    <citation type="journal article" date="2006" name="PLoS Biol.">
        <title>Macronuclear genome sequence of the ciliate Tetrahymena thermophila, a model eukaryote.</title>
        <authorList>
            <person name="Eisen J.A."/>
            <person name="Coyne R.S."/>
            <person name="Wu M."/>
            <person name="Wu D."/>
            <person name="Thiagarajan M."/>
            <person name="Wortman J.R."/>
            <person name="Badger J.H."/>
            <person name="Ren Q."/>
            <person name="Amedeo P."/>
            <person name="Jones K.M."/>
            <person name="Tallon L.J."/>
            <person name="Delcher A.L."/>
            <person name="Salzberg S.L."/>
            <person name="Silva J.C."/>
            <person name="Haas B.J."/>
            <person name="Majoros W.H."/>
            <person name="Farzad M."/>
            <person name="Carlton J.M."/>
            <person name="Smith R.K. Jr."/>
            <person name="Garg J."/>
            <person name="Pearlman R.E."/>
            <person name="Karrer K.M."/>
            <person name="Sun L."/>
            <person name="Manning G."/>
            <person name="Elde N.C."/>
            <person name="Turkewitz A.P."/>
            <person name="Asai D.J."/>
            <person name="Wilkes D.E."/>
            <person name="Wang Y."/>
            <person name="Cai H."/>
            <person name="Collins K."/>
            <person name="Stewart B.A."/>
            <person name="Lee S.R."/>
            <person name="Wilamowska K."/>
            <person name="Weinberg Z."/>
            <person name="Ruzzo W.L."/>
            <person name="Wloga D."/>
            <person name="Gaertig J."/>
            <person name="Frankel J."/>
            <person name="Tsao C.-C."/>
            <person name="Gorovsky M.A."/>
            <person name="Keeling P.J."/>
            <person name="Waller R.F."/>
            <person name="Patron N.J."/>
            <person name="Cherry J.M."/>
            <person name="Stover N.A."/>
            <person name="Krieger C.J."/>
            <person name="del Toro C."/>
            <person name="Ryder H.F."/>
            <person name="Williamson S.C."/>
            <person name="Barbeau R.A."/>
            <person name="Hamilton E.P."/>
            <person name="Orias E."/>
        </authorList>
    </citation>
    <scope>NUCLEOTIDE SEQUENCE [LARGE SCALE GENOMIC DNA]</scope>
    <source>
        <strain evidence="11">SB210</strain>
    </source>
</reference>
<dbReference type="Pfam" id="PF01915">
    <property type="entry name" value="Glyco_hydro_3_C"/>
    <property type="match status" value="1"/>
</dbReference>
<evidence type="ECO:0000256" key="2">
    <source>
        <dbReference type="ARBA" id="ARBA00005336"/>
    </source>
</evidence>
<evidence type="ECO:0000256" key="4">
    <source>
        <dbReference type="ARBA" id="ARBA00022729"/>
    </source>
</evidence>
<evidence type="ECO:0000256" key="1">
    <source>
        <dbReference type="ARBA" id="ARBA00000448"/>
    </source>
</evidence>
<name>I7MIP4_TETTS</name>
<dbReference type="GO" id="GO:0009251">
    <property type="term" value="P:glucan catabolic process"/>
    <property type="evidence" value="ECO:0007669"/>
    <property type="project" value="TreeGrafter"/>
</dbReference>
<keyword evidence="5 10" id="KW-0378">Hydrolase</keyword>
<gene>
    <name evidence="10" type="ORF">TTHERM_00521950</name>
</gene>
<dbReference type="EMBL" id="GG662717">
    <property type="protein sequence ID" value="EAR94128.2"/>
    <property type="molecule type" value="Genomic_DNA"/>
</dbReference>
<dbReference type="RefSeq" id="XP_001014373.2">
    <property type="nucleotide sequence ID" value="XM_001014373.3"/>
</dbReference>
<dbReference type="GeneID" id="7842928"/>
<evidence type="ECO:0000313" key="10">
    <source>
        <dbReference type="EMBL" id="EAR94128.2"/>
    </source>
</evidence>
<dbReference type="InParanoid" id="I7MIP4"/>
<dbReference type="InterPro" id="IPR002772">
    <property type="entry name" value="Glyco_hydro_3_C"/>
</dbReference>
<keyword evidence="11" id="KW-1185">Reference proteome</keyword>
<evidence type="ECO:0000259" key="9">
    <source>
        <dbReference type="Pfam" id="PF01915"/>
    </source>
</evidence>
<comment type="similarity">
    <text evidence="2">Belongs to the glycosyl hydrolase 3 family.</text>
</comment>
<evidence type="ECO:0000256" key="3">
    <source>
        <dbReference type="ARBA" id="ARBA00012744"/>
    </source>
</evidence>
<dbReference type="eggNOG" id="ENOG502QQ55">
    <property type="taxonomic scope" value="Eukaryota"/>
</dbReference>
<keyword evidence="4 7" id="KW-0732">Signal</keyword>
<dbReference type="OrthoDB" id="426034at2759"/>
<dbReference type="InterPro" id="IPR036962">
    <property type="entry name" value="Glyco_hydro_3_N_sf"/>
</dbReference>
<dbReference type="AlphaFoldDB" id="I7MIP4"/>
<protein>
    <recommendedName>
        <fullName evidence="3">beta-glucosidase</fullName>
        <ecNumber evidence="3">3.2.1.21</ecNumber>
    </recommendedName>
</protein>
<dbReference type="KEGG" id="tet:TTHERM_00521950"/>
<comment type="catalytic activity">
    <reaction evidence="1">
        <text>Hydrolysis of terminal, non-reducing beta-D-glucosyl residues with release of beta-D-glucose.</text>
        <dbReference type="EC" id="3.2.1.21"/>
    </reaction>
</comment>
<dbReference type="SUPFAM" id="SSF51445">
    <property type="entry name" value="(Trans)glycosidases"/>
    <property type="match status" value="1"/>
</dbReference>
<dbReference type="Pfam" id="PF00933">
    <property type="entry name" value="Glyco_hydro_3"/>
    <property type="match status" value="1"/>
</dbReference>
<dbReference type="PANTHER" id="PTHR30620">
    <property type="entry name" value="PERIPLASMIC BETA-GLUCOSIDASE-RELATED"/>
    <property type="match status" value="1"/>
</dbReference>
<dbReference type="SUPFAM" id="SSF52279">
    <property type="entry name" value="Beta-D-glucan exohydrolase, C-terminal domain"/>
    <property type="match status" value="1"/>
</dbReference>
<organism evidence="10 11">
    <name type="scientific">Tetrahymena thermophila (strain SB210)</name>
    <dbReference type="NCBI Taxonomy" id="312017"/>
    <lineage>
        <taxon>Eukaryota</taxon>
        <taxon>Sar</taxon>
        <taxon>Alveolata</taxon>
        <taxon>Ciliophora</taxon>
        <taxon>Intramacronucleata</taxon>
        <taxon>Oligohymenophorea</taxon>
        <taxon>Hymenostomatida</taxon>
        <taxon>Tetrahymenina</taxon>
        <taxon>Tetrahymenidae</taxon>
        <taxon>Tetrahymena</taxon>
    </lineage>
</organism>
<evidence type="ECO:0000259" key="8">
    <source>
        <dbReference type="Pfam" id="PF00933"/>
    </source>
</evidence>
<evidence type="ECO:0000313" key="11">
    <source>
        <dbReference type="Proteomes" id="UP000009168"/>
    </source>
</evidence>
<proteinExistence type="inferred from homology"/>
<dbReference type="STRING" id="312017.I7MIP4"/>
<dbReference type="InterPro" id="IPR051915">
    <property type="entry name" value="Cellulose_Degrad_GH3"/>
</dbReference>
<dbReference type="InterPro" id="IPR017853">
    <property type="entry name" value="GH"/>
</dbReference>
<feature type="signal peptide" evidence="7">
    <location>
        <begin position="1"/>
        <end position="23"/>
    </location>
</feature>
<dbReference type="Gene3D" id="3.40.50.1700">
    <property type="entry name" value="Glycoside hydrolase family 3 C-terminal domain"/>
    <property type="match status" value="1"/>
</dbReference>
<keyword evidence="6" id="KW-0326">Glycosidase</keyword>
<dbReference type="InterPro" id="IPR036881">
    <property type="entry name" value="Glyco_hydro_3_C_sf"/>
</dbReference>
<dbReference type="Gene3D" id="3.20.20.300">
    <property type="entry name" value="Glycoside hydrolase, family 3, N-terminal domain"/>
    <property type="match status" value="1"/>
</dbReference>
<feature type="chain" id="PRO_5003712704" description="beta-glucosidase" evidence="7">
    <location>
        <begin position="24"/>
        <end position="746"/>
    </location>
</feature>
<dbReference type="EC" id="3.2.1.21" evidence="3"/>
<evidence type="ECO:0000256" key="7">
    <source>
        <dbReference type="SAM" id="SignalP"/>
    </source>
</evidence>
<dbReference type="PRINTS" id="PR00133">
    <property type="entry name" value="GLHYDRLASE3"/>
</dbReference>